<reference evidence="10" key="1">
    <citation type="journal article" date="2019" name="Int. J. Syst. Evol. Microbiol.">
        <title>The Global Catalogue of Microorganisms (GCM) 10K type strain sequencing project: providing services to taxonomists for standard genome sequencing and annotation.</title>
        <authorList>
            <consortium name="The Broad Institute Genomics Platform"/>
            <consortium name="The Broad Institute Genome Sequencing Center for Infectious Disease"/>
            <person name="Wu L."/>
            <person name="Ma J."/>
        </authorList>
    </citation>
    <scope>NUCLEOTIDE SEQUENCE [LARGE SCALE GENOMIC DNA]</scope>
    <source>
        <strain evidence="10">JCM 3369</strain>
    </source>
</reference>
<evidence type="ECO:0000256" key="7">
    <source>
        <dbReference type="SAM" id="MobiDB-lite"/>
    </source>
</evidence>
<protein>
    <submittedName>
        <fullName evidence="9">Na+/H+ antiporter subunit E</fullName>
    </submittedName>
</protein>
<dbReference type="PANTHER" id="PTHR34584:SF1">
    <property type="entry name" value="NA(+)_H(+) ANTIPORTER SUBUNIT E1"/>
    <property type="match status" value="1"/>
</dbReference>
<evidence type="ECO:0000256" key="4">
    <source>
        <dbReference type="ARBA" id="ARBA00022692"/>
    </source>
</evidence>
<comment type="similarity">
    <text evidence="2">Belongs to the CPA3 antiporters (TC 2.A.63) subunit E family.</text>
</comment>
<dbReference type="NCBIfam" id="NF006521">
    <property type="entry name" value="PRK08965.1-5"/>
    <property type="match status" value="1"/>
</dbReference>
<evidence type="ECO:0000256" key="1">
    <source>
        <dbReference type="ARBA" id="ARBA00004651"/>
    </source>
</evidence>
<evidence type="ECO:0000256" key="3">
    <source>
        <dbReference type="ARBA" id="ARBA00022475"/>
    </source>
</evidence>
<dbReference type="InterPro" id="IPR002758">
    <property type="entry name" value="Cation_antiport_E"/>
</dbReference>
<evidence type="ECO:0000256" key="8">
    <source>
        <dbReference type="SAM" id="Phobius"/>
    </source>
</evidence>
<dbReference type="RefSeq" id="WP_342352719.1">
    <property type="nucleotide sequence ID" value="NZ_CP033325.1"/>
</dbReference>
<comment type="subcellular location">
    <subcellularLocation>
        <location evidence="1">Cell membrane</location>
        <topology evidence="1">Multi-pass membrane protein</topology>
    </subcellularLocation>
</comment>
<sequence>MSSVPPAMRVAPSHRRRRLRASWAMLLWLTVVWVLLWGDLSLANVVNGLLIAVFLTTLLPLPPTPFDGSFRPWGVVRLLVRFLRDVVVASYEVALLAVRGGEPHGGVIRVKLRSHSDVYLTMTAGMTSLVPGSIVIEAHRLTGTLYIHVVDLALQGGIERAHQAVLDQEERILRAFASDAELADAGLAPGASPRAGQLAARPDADADAEHTDEDRREGEAR</sequence>
<evidence type="ECO:0000256" key="5">
    <source>
        <dbReference type="ARBA" id="ARBA00022989"/>
    </source>
</evidence>
<proteinExistence type="inferred from homology"/>
<evidence type="ECO:0000256" key="2">
    <source>
        <dbReference type="ARBA" id="ARBA00006228"/>
    </source>
</evidence>
<dbReference type="Proteomes" id="UP001595955">
    <property type="component" value="Unassembled WGS sequence"/>
</dbReference>
<evidence type="ECO:0000313" key="10">
    <source>
        <dbReference type="Proteomes" id="UP001595955"/>
    </source>
</evidence>
<keyword evidence="3" id="KW-1003">Cell membrane</keyword>
<evidence type="ECO:0000256" key="6">
    <source>
        <dbReference type="ARBA" id="ARBA00023136"/>
    </source>
</evidence>
<dbReference type="PANTHER" id="PTHR34584">
    <property type="entry name" value="NA(+)/H(+) ANTIPORTER SUBUNIT E1"/>
    <property type="match status" value="1"/>
</dbReference>
<feature type="region of interest" description="Disordered" evidence="7">
    <location>
        <begin position="187"/>
        <end position="221"/>
    </location>
</feature>
<feature type="transmembrane region" description="Helical" evidence="8">
    <location>
        <begin position="21"/>
        <end position="38"/>
    </location>
</feature>
<comment type="caution">
    <text evidence="9">The sequence shown here is derived from an EMBL/GenBank/DDBJ whole genome shotgun (WGS) entry which is preliminary data.</text>
</comment>
<gene>
    <name evidence="9" type="ORF">ACFO3F_05085</name>
</gene>
<feature type="compositionally biased region" description="Basic and acidic residues" evidence="7">
    <location>
        <begin position="202"/>
        <end position="221"/>
    </location>
</feature>
<keyword evidence="4 8" id="KW-0812">Transmembrane</keyword>
<keyword evidence="6 8" id="KW-0472">Membrane</keyword>
<keyword evidence="10" id="KW-1185">Reference proteome</keyword>
<organism evidence="9 10">
    <name type="scientific">Georgenia faecalis</name>
    <dbReference type="NCBI Taxonomy" id="2483799"/>
    <lineage>
        <taxon>Bacteria</taxon>
        <taxon>Bacillati</taxon>
        <taxon>Actinomycetota</taxon>
        <taxon>Actinomycetes</taxon>
        <taxon>Micrococcales</taxon>
        <taxon>Bogoriellaceae</taxon>
        <taxon>Georgenia</taxon>
    </lineage>
</organism>
<dbReference type="Pfam" id="PF01899">
    <property type="entry name" value="MNHE"/>
    <property type="match status" value="1"/>
</dbReference>
<dbReference type="EMBL" id="JBHSGF010000003">
    <property type="protein sequence ID" value="MFC4554615.1"/>
    <property type="molecule type" value="Genomic_DNA"/>
</dbReference>
<accession>A0ABV9D7J0</accession>
<name>A0ABV9D7J0_9MICO</name>
<keyword evidence="5 8" id="KW-1133">Transmembrane helix</keyword>
<evidence type="ECO:0000313" key="9">
    <source>
        <dbReference type="EMBL" id="MFC4554615.1"/>
    </source>
</evidence>